<dbReference type="RefSeq" id="WP_378301579.1">
    <property type="nucleotide sequence ID" value="NZ_JBHUKS010000004.1"/>
</dbReference>
<name>A0ABW5H1N9_9PSEU</name>
<dbReference type="InterPro" id="IPR005119">
    <property type="entry name" value="LysR_subst-bd"/>
</dbReference>
<reference evidence="7" key="1">
    <citation type="journal article" date="2019" name="Int. J. Syst. Evol. Microbiol.">
        <title>The Global Catalogue of Microorganisms (GCM) 10K type strain sequencing project: providing services to taxonomists for standard genome sequencing and annotation.</title>
        <authorList>
            <consortium name="The Broad Institute Genomics Platform"/>
            <consortium name="The Broad Institute Genome Sequencing Center for Infectious Disease"/>
            <person name="Wu L."/>
            <person name="Ma J."/>
        </authorList>
    </citation>
    <scope>NUCLEOTIDE SEQUENCE [LARGE SCALE GENOMIC DNA]</scope>
    <source>
        <strain evidence="7">CGMCC 4.7641</strain>
    </source>
</reference>
<organism evidence="6 7">
    <name type="scientific">Amycolatopsis silviterrae</name>
    <dbReference type="NCBI Taxonomy" id="1656914"/>
    <lineage>
        <taxon>Bacteria</taxon>
        <taxon>Bacillati</taxon>
        <taxon>Actinomycetota</taxon>
        <taxon>Actinomycetes</taxon>
        <taxon>Pseudonocardiales</taxon>
        <taxon>Pseudonocardiaceae</taxon>
        <taxon>Amycolatopsis</taxon>
    </lineage>
</organism>
<accession>A0ABW5H1N9</accession>
<dbReference type="Gene3D" id="1.10.10.10">
    <property type="entry name" value="Winged helix-like DNA-binding domain superfamily/Winged helix DNA-binding domain"/>
    <property type="match status" value="1"/>
</dbReference>
<dbReference type="Proteomes" id="UP001597483">
    <property type="component" value="Unassembled WGS sequence"/>
</dbReference>
<dbReference type="PANTHER" id="PTHR30346">
    <property type="entry name" value="TRANSCRIPTIONAL DUAL REGULATOR HCAR-RELATED"/>
    <property type="match status" value="1"/>
</dbReference>
<keyword evidence="4" id="KW-0804">Transcription</keyword>
<dbReference type="InterPro" id="IPR036390">
    <property type="entry name" value="WH_DNA-bd_sf"/>
</dbReference>
<dbReference type="InterPro" id="IPR036388">
    <property type="entry name" value="WH-like_DNA-bd_sf"/>
</dbReference>
<dbReference type="PRINTS" id="PR00039">
    <property type="entry name" value="HTHLYSR"/>
</dbReference>
<evidence type="ECO:0000313" key="7">
    <source>
        <dbReference type="Proteomes" id="UP001597483"/>
    </source>
</evidence>
<dbReference type="CDD" id="cd05466">
    <property type="entry name" value="PBP2_LTTR_substrate"/>
    <property type="match status" value="1"/>
</dbReference>
<dbReference type="EMBL" id="JBHUKS010000004">
    <property type="protein sequence ID" value="MFD2467163.1"/>
    <property type="molecule type" value="Genomic_DNA"/>
</dbReference>
<sequence length="301" mass="33045">MTSPLDPSADFDLRLVRYFLAVAEHRNLGRAAAALHVAQPSLGRQLQRLEDQLGVHLLKRTRHGTQLTEAGEAFLPHAQQLLATAHVARRSAKAAAAPQTVTLGYTDDFIVTPVIRDLRRQHPDAEIRTRHLRWNDTTALPEHRVDALVSRLPFPFPADDLRVTVLRDEPRVLVVSTEHPLSAKDSVGVADLAEEPVVPCTGPTTTWREFWRLEPRPNGVPAPLAPPLADSYEDKLELVAEGQAVAVLPLSDCRIRARPDLATVAIEGIDPCQIVVASRGADENPLLPDVHRAAVRHLSAS</sequence>
<dbReference type="Pfam" id="PF03466">
    <property type="entry name" value="LysR_substrate"/>
    <property type="match status" value="1"/>
</dbReference>
<keyword evidence="7" id="KW-1185">Reference proteome</keyword>
<keyword evidence="3" id="KW-0238">DNA-binding</keyword>
<dbReference type="Pfam" id="PF00126">
    <property type="entry name" value="HTH_1"/>
    <property type="match status" value="1"/>
</dbReference>
<evidence type="ECO:0000256" key="3">
    <source>
        <dbReference type="ARBA" id="ARBA00023125"/>
    </source>
</evidence>
<proteinExistence type="inferred from homology"/>
<dbReference type="SUPFAM" id="SSF53850">
    <property type="entry name" value="Periplasmic binding protein-like II"/>
    <property type="match status" value="1"/>
</dbReference>
<feature type="domain" description="HTH lysR-type" evidence="5">
    <location>
        <begin position="11"/>
        <end position="68"/>
    </location>
</feature>
<gene>
    <name evidence="6" type="ORF">ACFSVL_07160</name>
</gene>
<dbReference type="SUPFAM" id="SSF46785">
    <property type="entry name" value="Winged helix' DNA-binding domain"/>
    <property type="match status" value="1"/>
</dbReference>
<dbReference type="PANTHER" id="PTHR30346:SF0">
    <property type="entry name" value="HCA OPERON TRANSCRIPTIONAL ACTIVATOR HCAR"/>
    <property type="match status" value="1"/>
</dbReference>
<evidence type="ECO:0000256" key="2">
    <source>
        <dbReference type="ARBA" id="ARBA00023015"/>
    </source>
</evidence>
<evidence type="ECO:0000259" key="5">
    <source>
        <dbReference type="PROSITE" id="PS50931"/>
    </source>
</evidence>
<protein>
    <submittedName>
        <fullName evidence="6">LysR family transcriptional regulator</fullName>
    </submittedName>
</protein>
<comment type="caution">
    <text evidence="6">The sequence shown here is derived from an EMBL/GenBank/DDBJ whole genome shotgun (WGS) entry which is preliminary data.</text>
</comment>
<comment type="similarity">
    <text evidence="1">Belongs to the LysR transcriptional regulatory family.</text>
</comment>
<dbReference type="PROSITE" id="PS50931">
    <property type="entry name" value="HTH_LYSR"/>
    <property type="match status" value="1"/>
</dbReference>
<keyword evidence="2" id="KW-0805">Transcription regulation</keyword>
<evidence type="ECO:0000256" key="4">
    <source>
        <dbReference type="ARBA" id="ARBA00023163"/>
    </source>
</evidence>
<evidence type="ECO:0000256" key="1">
    <source>
        <dbReference type="ARBA" id="ARBA00009437"/>
    </source>
</evidence>
<dbReference type="InterPro" id="IPR000847">
    <property type="entry name" value="LysR_HTH_N"/>
</dbReference>
<dbReference type="Gene3D" id="3.40.190.10">
    <property type="entry name" value="Periplasmic binding protein-like II"/>
    <property type="match status" value="2"/>
</dbReference>
<evidence type="ECO:0000313" key="6">
    <source>
        <dbReference type="EMBL" id="MFD2467163.1"/>
    </source>
</evidence>